<feature type="transmembrane region" description="Helical" evidence="1">
    <location>
        <begin position="114"/>
        <end position="137"/>
    </location>
</feature>
<feature type="domain" description="DUF2510" evidence="2">
    <location>
        <begin position="330"/>
        <end position="355"/>
    </location>
</feature>
<dbReference type="InterPro" id="IPR018929">
    <property type="entry name" value="DUF2510"/>
</dbReference>
<organism evidence="3 4">
    <name type="scientific">Microbacterium dextranolyticum</name>
    <dbReference type="NCBI Taxonomy" id="36806"/>
    <lineage>
        <taxon>Bacteria</taxon>
        <taxon>Bacillati</taxon>
        <taxon>Actinomycetota</taxon>
        <taxon>Actinomycetes</taxon>
        <taxon>Micrococcales</taxon>
        <taxon>Microbacteriaceae</taxon>
        <taxon>Microbacterium</taxon>
    </lineage>
</organism>
<reference evidence="3" key="1">
    <citation type="journal article" date="2014" name="Int. J. Syst. Evol. Microbiol.">
        <title>Complete genome sequence of Corynebacterium casei LMG S-19264T (=DSM 44701T), isolated from a smear-ripened cheese.</title>
        <authorList>
            <consortium name="US DOE Joint Genome Institute (JGI-PGF)"/>
            <person name="Walter F."/>
            <person name="Albersmeier A."/>
            <person name="Kalinowski J."/>
            <person name="Ruckert C."/>
        </authorList>
    </citation>
    <scope>NUCLEOTIDE SEQUENCE</scope>
    <source>
        <strain evidence="3">VKM Ac-1940</strain>
    </source>
</reference>
<keyword evidence="1" id="KW-0812">Transmembrane</keyword>
<protein>
    <recommendedName>
        <fullName evidence="2">DUF2510 domain-containing protein</fullName>
    </recommendedName>
</protein>
<sequence>MVGGRLAERSRTFGAKGPTNLITKGQGGGRMAKRDDHADFIEVIAKVPRVGRDGAPITPDDLATGGARRDDGSLSALAYDMRMRDDDEIDEVVAPSYVSTGNERLQAESETVSLGGALAGLALIGLTIGALSVAGSVQEKRRRRRDHRRLPSRVEPIAAPPGWYELDDGRLRWWDGSDWTEHFQPAPRSEDAPAGWYDDGSGRQRWWDGIAWTQHFQPARALTSGAPQAGGQSFVESTSQAMDVSNDVPRIAMSSAEWQERMRAMLLARAISEQQWRLLSRARIEDAGDELLGWQQHLASLTPQQFSDQLNNALEADPGFAQAALETARAGWYDDGSGQERWWTGSEWTDEYRAERLAVRSTTNPSAAPGMYDDGSGRARWWNGQSWV</sequence>
<dbReference type="EMBL" id="BSER01000002">
    <property type="protein sequence ID" value="GLJ94439.1"/>
    <property type="molecule type" value="Genomic_DNA"/>
</dbReference>
<evidence type="ECO:0000313" key="3">
    <source>
        <dbReference type="EMBL" id="GLJ94439.1"/>
    </source>
</evidence>
<feature type="domain" description="DUF2510" evidence="2">
    <location>
        <begin position="194"/>
        <end position="221"/>
    </location>
</feature>
<keyword evidence="1" id="KW-1133">Transmembrane helix</keyword>
<evidence type="ECO:0000313" key="4">
    <source>
        <dbReference type="Proteomes" id="UP001142291"/>
    </source>
</evidence>
<evidence type="ECO:0000259" key="2">
    <source>
        <dbReference type="Pfam" id="PF10708"/>
    </source>
</evidence>
<gene>
    <name evidence="3" type="ORF">GCM10017591_05000</name>
</gene>
<name>A0A9W6M4L4_9MICO</name>
<keyword evidence="4" id="KW-1185">Reference proteome</keyword>
<dbReference type="Proteomes" id="UP001142291">
    <property type="component" value="Unassembled WGS sequence"/>
</dbReference>
<proteinExistence type="predicted"/>
<comment type="caution">
    <text evidence="3">The sequence shown here is derived from an EMBL/GenBank/DDBJ whole genome shotgun (WGS) entry which is preliminary data.</text>
</comment>
<keyword evidence="1" id="KW-0472">Membrane</keyword>
<accession>A0A9W6M4L4</accession>
<reference evidence="3" key="2">
    <citation type="submission" date="2023-01" db="EMBL/GenBank/DDBJ databases">
        <authorList>
            <person name="Sun Q."/>
            <person name="Evtushenko L."/>
        </authorList>
    </citation>
    <scope>NUCLEOTIDE SEQUENCE</scope>
    <source>
        <strain evidence="3">VKM Ac-1940</strain>
    </source>
</reference>
<dbReference type="AlphaFoldDB" id="A0A9W6M4L4"/>
<evidence type="ECO:0000256" key="1">
    <source>
        <dbReference type="SAM" id="Phobius"/>
    </source>
</evidence>
<feature type="domain" description="DUF2510" evidence="2">
    <location>
        <begin position="161"/>
        <end position="189"/>
    </location>
</feature>
<dbReference type="Pfam" id="PF10708">
    <property type="entry name" value="DUF2510"/>
    <property type="match status" value="3"/>
</dbReference>